<protein>
    <submittedName>
        <fullName evidence="3">Protein CASC5</fullName>
    </submittedName>
</protein>
<evidence type="ECO:0000259" key="2">
    <source>
        <dbReference type="Pfam" id="PF18210"/>
    </source>
</evidence>
<dbReference type="PANTHER" id="PTHR16520">
    <property type="entry name" value="KINETOCHORE SCAFFOLD 1"/>
    <property type="match status" value="1"/>
</dbReference>
<keyword evidence="4" id="KW-1185">Reference proteome</keyword>
<reference evidence="3 4" key="1">
    <citation type="submission" date="2014-04" db="EMBL/GenBank/DDBJ databases">
        <title>Genome evolution of avian class.</title>
        <authorList>
            <person name="Zhang G."/>
            <person name="Li C."/>
        </authorList>
    </citation>
    <scope>NUCLEOTIDE SEQUENCE [LARGE SCALE GENOMIC DNA]</scope>
    <source>
        <strain evidence="3">BGI_N321</strain>
    </source>
</reference>
<organism evidence="3 4">
    <name type="scientific">Antrostomus carolinensis</name>
    <name type="common">Chuck-will's-widow</name>
    <name type="synonym">Caprimulgus carolinensis</name>
    <dbReference type="NCBI Taxonomy" id="279965"/>
    <lineage>
        <taxon>Eukaryota</taxon>
        <taxon>Metazoa</taxon>
        <taxon>Chordata</taxon>
        <taxon>Craniata</taxon>
        <taxon>Vertebrata</taxon>
        <taxon>Euteleostomi</taxon>
        <taxon>Archelosauria</taxon>
        <taxon>Archosauria</taxon>
        <taxon>Dinosauria</taxon>
        <taxon>Saurischia</taxon>
        <taxon>Theropoda</taxon>
        <taxon>Coelurosauria</taxon>
        <taxon>Aves</taxon>
        <taxon>Neognathae</taxon>
        <taxon>Neoaves</taxon>
        <taxon>Strisores</taxon>
        <taxon>Caprimulgiformes</taxon>
        <taxon>Caprimulgidae</taxon>
        <taxon>Antrostomus</taxon>
    </lineage>
</organism>
<keyword evidence="1" id="KW-0175">Coiled coil</keyword>
<evidence type="ECO:0000313" key="3">
    <source>
        <dbReference type="EMBL" id="KFZ50280.1"/>
    </source>
</evidence>
<evidence type="ECO:0000313" key="4">
    <source>
        <dbReference type="Proteomes" id="UP000053620"/>
    </source>
</evidence>
<dbReference type="CDD" id="cd22892">
    <property type="entry name" value="DRWD-C_Knl1"/>
    <property type="match status" value="1"/>
</dbReference>
<dbReference type="CDD" id="cd22817">
    <property type="entry name" value="DRWD-N_Knl1"/>
    <property type="match status" value="1"/>
</dbReference>
<name>A0A094MDV2_ANTCR</name>
<proteinExistence type="predicted"/>
<dbReference type="GO" id="GO:0034501">
    <property type="term" value="P:protein localization to kinetochore"/>
    <property type="evidence" value="ECO:0007669"/>
    <property type="project" value="InterPro"/>
</dbReference>
<sequence length="461" mass="52755">QKFQNGVITVGEFLTLLQVHVPIQKPRHSHIPAPCAVRAPPTPEDLLYSQYIYRPKLRIYEEDCQALSQKIDELKLYANMQDQLLVDVNKSLWEVMRTCSDEELKSFGAELNKMKSYFTKESKILAHNEKAILYGKLLQSAQEQYGKVQSRIEKLDELLEEAESCVVALEAVAAQQVRPFFAALFSQSFFPFLLELESLKAQEEELQRSVCLCRELSDLETQNEQMLAEINQLKEKNCQELLESYDFFLPLFSFTEWELIEWSEQQAVFSFLCDSLELTVVFGPPIDGDVFGEDPSRKIVSLNFESLLDEEKAPPSSCLVQRLIFQFIESQGCWSEKCPILYYLPQVLRDVSSVVNHCKILGEEIEFLERWGGKFNLLKTDIDDTKVKLLFSASAAFAKFELTLSLSANYPAASLPFTVQKQIGNIGEEEISAVLSSVPTGHHYLRRMVSLIHHNLLQDPR</sequence>
<feature type="coiled-coil region" evidence="1">
    <location>
        <begin position="138"/>
        <end position="172"/>
    </location>
</feature>
<dbReference type="Proteomes" id="UP000053620">
    <property type="component" value="Unassembled WGS sequence"/>
</dbReference>
<feature type="non-terminal residue" evidence="3">
    <location>
        <position position="1"/>
    </location>
</feature>
<dbReference type="AlphaFoldDB" id="A0A094MDV2"/>
<dbReference type="GO" id="GO:0008608">
    <property type="term" value="P:attachment of spindle microtubules to kinetochore"/>
    <property type="evidence" value="ECO:0007669"/>
    <property type="project" value="InterPro"/>
</dbReference>
<evidence type="ECO:0000256" key="1">
    <source>
        <dbReference type="SAM" id="Coils"/>
    </source>
</evidence>
<dbReference type="Pfam" id="PF18210">
    <property type="entry name" value="Knl1_RWD_C"/>
    <property type="match status" value="1"/>
</dbReference>
<gene>
    <name evidence="3" type="ORF">N321_09529</name>
</gene>
<dbReference type="GO" id="GO:0005634">
    <property type="term" value="C:nucleus"/>
    <property type="evidence" value="ECO:0007669"/>
    <property type="project" value="TreeGrafter"/>
</dbReference>
<dbReference type="InterPro" id="IPR040850">
    <property type="entry name" value="Knl1_RWD_C"/>
</dbReference>
<dbReference type="InterPro" id="IPR037388">
    <property type="entry name" value="Blinkin"/>
</dbReference>
<feature type="domain" description="Knl1 C-terminal RWD" evidence="2">
    <location>
        <begin position="199"/>
        <end position="362"/>
    </location>
</feature>
<dbReference type="PANTHER" id="PTHR16520:SF3">
    <property type="entry name" value="KINETOCHORE SCAFFOLD 1"/>
    <property type="match status" value="1"/>
</dbReference>
<feature type="non-terminal residue" evidence="3">
    <location>
        <position position="461"/>
    </location>
</feature>
<accession>A0A094MDV2</accession>
<dbReference type="EMBL" id="KL336611">
    <property type="protein sequence ID" value="KFZ50280.1"/>
    <property type="molecule type" value="Genomic_DNA"/>
</dbReference>